<dbReference type="PANTHER" id="PTHR30344">
    <property type="entry name" value="6-PHOSPHOGLUCONOLACTONASE-RELATED"/>
    <property type="match status" value="1"/>
</dbReference>
<comment type="similarity">
    <text evidence="1">Belongs to the cycloisomerase 2 family.</text>
</comment>
<dbReference type="InterPro" id="IPR015943">
    <property type="entry name" value="WD40/YVTN_repeat-like_dom_sf"/>
</dbReference>
<comment type="caution">
    <text evidence="2">The sequence shown here is derived from an EMBL/GenBank/DDBJ whole genome shotgun (WGS) entry which is preliminary data.</text>
</comment>
<proteinExistence type="inferred from homology"/>
<name>A0A9P5Z0S0_9AGAR</name>
<dbReference type="Pfam" id="PF10282">
    <property type="entry name" value="Lactonase"/>
    <property type="match status" value="1"/>
</dbReference>
<dbReference type="InterPro" id="IPR050282">
    <property type="entry name" value="Cycloisomerase_2"/>
</dbReference>
<dbReference type="AlphaFoldDB" id="A0A9P5Z0S0"/>
<evidence type="ECO:0000313" key="3">
    <source>
        <dbReference type="Proteomes" id="UP000807469"/>
    </source>
</evidence>
<accession>A0A9P5Z0S0</accession>
<evidence type="ECO:0000313" key="2">
    <source>
        <dbReference type="EMBL" id="KAF9479102.1"/>
    </source>
</evidence>
<keyword evidence="3" id="KW-1185">Reference proteome</keyword>
<sequence>MVYHILVASYSNDITTLVFDPSSATLEVSSIITVGHHPSWLTSHPSHPSLVWTGLEQSDGKILTLRYDANGKGTLVSEVSSAGRDPCHLFALKDELLVANYSSGTIGVLPITDSESVSTPSYIQLNGTGPNKSRQEGSHPHQVVVHEEYQELLVPDLGADSVHRLKKSADGSWKLVGHIGIEAGGGPRHVAFYDGDIFTLLELKSKIVRHRFPALPALPSFVKSTPTMSHPPPEPTDMLAAEVAIPPKNAVFPTTYLYLSNRNDPSPEGDIISVFSIEEPNSLDLVAEYRTGLNHLRGMVFGGPDDRYVVGGGANGGGVKIFERINDGKSFKVVASLDSVEAPTGFLWL</sequence>
<dbReference type="EMBL" id="MU155220">
    <property type="protein sequence ID" value="KAF9479102.1"/>
    <property type="molecule type" value="Genomic_DNA"/>
</dbReference>
<protein>
    <submittedName>
        <fullName evidence="2">3-carboxy-cis,cis-mucoante lactonizing enzyme</fullName>
    </submittedName>
</protein>
<dbReference type="PANTHER" id="PTHR30344:SF7">
    <property type="entry name" value="DUF2415 DOMAIN-CONTAINING PROTEIN"/>
    <property type="match status" value="1"/>
</dbReference>
<evidence type="ECO:0000256" key="1">
    <source>
        <dbReference type="ARBA" id="ARBA00005564"/>
    </source>
</evidence>
<dbReference type="InterPro" id="IPR019405">
    <property type="entry name" value="Lactonase_7-beta_prop"/>
</dbReference>
<dbReference type="GO" id="GO:0017057">
    <property type="term" value="F:6-phosphogluconolactonase activity"/>
    <property type="evidence" value="ECO:0007669"/>
    <property type="project" value="TreeGrafter"/>
</dbReference>
<dbReference type="SUPFAM" id="SSF75011">
    <property type="entry name" value="3-carboxy-cis,cis-mucoante lactonizing enzyme"/>
    <property type="match status" value="1"/>
</dbReference>
<dbReference type="Proteomes" id="UP000807469">
    <property type="component" value="Unassembled WGS sequence"/>
</dbReference>
<reference evidence="2" key="1">
    <citation type="submission" date="2020-11" db="EMBL/GenBank/DDBJ databases">
        <authorList>
            <consortium name="DOE Joint Genome Institute"/>
            <person name="Ahrendt S."/>
            <person name="Riley R."/>
            <person name="Andreopoulos W."/>
            <person name="Labutti K."/>
            <person name="Pangilinan J."/>
            <person name="Ruiz-Duenas F.J."/>
            <person name="Barrasa J.M."/>
            <person name="Sanchez-Garcia M."/>
            <person name="Camarero S."/>
            <person name="Miyauchi S."/>
            <person name="Serrano A."/>
            <person name="Linde D."/>
            <person name="Babiker R."/>
            <person name="Drula E."/>
            <person name="Ayuso-Fernandez I."/>
            <person name="Pacheco R."/>
            <person name="Padilla G."/>
            <person name="Ferreira P."/>
            <person name="Barriuso J."/>
            <person name="Kellner H."/>
            <person name="Castanera R."/>
            <person name="Alfaro M."/>
            <person name="Ramirez L."/>
            <person name="Pisabarro A.G."/>
            <person name="Kuo A."/>
            <person name="Tritt A."/>
            <person name="Lipzen A."/>
            <person name="He G."/>
            <person name="Yan M."/>
            <person name="Ng V."/>
            <person name="Cullen D."/>
            <person name="Martin F."/>
            <person name="Rosso M.-N."/>
            <person name="Henrissat B."/>
            <person name="Hibbett D."/>
            <person name="Martinez A.T."/>
            <person name="Grigoriev I.V."/>
        </authorList>
    </citation>
    <scope>NUCLEOTIDE SEQUENCE</scope>
    <source>
        <strain evidence="2">CIRM-BRFM 674</strain>
    </source>
</reference>
<dbReference type="Gene3D" id="2.130.10.10">
    <property type="entry name" value="YVTN repeat-like/Quinoprotein amine dehydrogenase"/>
    <property type="match status" value="1"/>
</dbReference>
<dbReference type="OrthoDB" id="9972196at2759"/>
<gene>
    <name evidence="2" type="ORF">BDN70DRAFT_807588</name>
</gene>
<organism evidence="2 3">
    <name type="scientific">Pholiota conissans</name>
    <dbReference type="NCBI Taxonomy" id="109636"/>
    <lineage>
        <taxon>Eukaryota</taxon>
        <taxon>Fungi</taxon>
        <taxon>Dikarya</taxon>
        <taxon>Basidiomycota</taxon>
        <taxon>Agaricomycotina</taxon>
        <taxon>Agaricomycetes</taxon>
        <taxon>Agaricomycetidae</taxon>
        <taxon>Agaricales</taxon>
        <taxon>Agaricineae</taxon>
        <taxon>Strophariaceae</taxon>
        <taxon>Pholiota</taxon>
    </lineage>
</organism>